<proteinExistence type="predicted"/>
<evidence type="ECO:0000313" key="1">
    <source>
        <dbReference type="EMBL" id="GAA2653119.1"/>
    </source>
</evidence>
<organism evidence="1 2">
    <name type="scientific">Streptomyces vastus</name>
    <dbReference type="NCBI Taxonomy" id="285451"/>
    <lineage>
        <taxon>Bacteria</taxon>
        <taxon>Bacillati</taxon>
        <taxon>Actinomycetota</taxon>
        <taxon>Actinomycetes</taxon>
        <taxon>Kitasatosporales</taxon>
        <taxon>Streptomycetaceae</taxon>
        <taxon>Streptomyces</taxon>
    </lineage>
</organism>
<reference evidence="1 2" key="1">
    <citation type="journal article" date="2019" name="Int. J. Syst. Evol. Microbiol.">
        <title>The Global Catalogue of Microorganisms (GCM) 10K type strain sequencing project: providing services to taxonomists for standard genome sequencing and annotation.</title>
        <authorList>
            <consortium name="The Broad Institute Genomics Platform"/>
            <consortium name="The Broad Institute Genome Sequencing Center for Infectious Disease"/>
            <person name="Wu L."/>
            <person name="Ma J."/>
        </authorList>
    </citation>
    <scope>NUCLEOTIDE SEQUENCE [LARGE SCALE GENOMIC DNA]</scope>
    <source>
        <strain evidence="1 2">JCM 4524</strain>
    </source>
</reference>
<evidence type="ECO:0000313" key="2">
    <source>
        <dbReference type="Proteomes" id="UP001500151"/>
    </source>
</evidence>
<dbReference type="EMBL" id="BAAASJ010000099">
    <property type="protein sequence ID" value="GAA2653119.1"/>
    <property type="molecule type" value="Genomic_DNA"/>
</dbReference>
<sequence length="87" mass="8989">MGGAVGGDESVLDRVSGLLTVPQSPQGHCPEPVAVAPHKLTEGVGVTLDMVGEEILIARPVVSGTVCHRTPSPQPQLVTLMSATRPR</sequence>
<protein>
    <submittedName>
        <fullName evidence="1">Uncharacterized protein</fullName>
    </submittedName>
</protein>
<keyword evidence="2" id="KW-1185">Reference proteome</keyword>
<dbReference type="Proteomes" id="UP001500151">
    <property type="component" value="Unassembled WGS sequence"/>
</dbReference>
<gene>
    <name evidence="1" type="ORF">GCM10010307_64400</name>
</gene>
<comment type="caution">
    <text evidence="1">The sequence shown here is derived from an EMBL/GenBank/DDBJ whole genome shotgun (WGS) entry which is preliminary data.</text>
</comment>
<accession>A0ABN3RI51</accession>
<name>A0ABN3RI51_9ACTN</name>